<dbReference type="EMBL" id="CP093346">
    <property type="protein sequence ID" value="WOG95226.1"/>
    <property type="molecule type" value="Genomic_DNA"/>
</dbReference>
<protein>
    <submittedName>
        <fullName evidence="1">Uncharacterized protein</fullName>
    </submittedName>
</protein>
<name>A0A175YCJ4_DAUCS</name>
<reference evidence="1" key="2">
    <citation type="submission" date="2022-03" db="EMBL/GenBank/DDBJ databases">
        <title>Draft title - Genomic analysis of global carrot germplasm unveils the trajectory of domestication and the origin of high carotenoid orange carrot.</title>
        <authorList>
            <person name="Iorizzo M."/>
            <person name="Ellison S."/>
            <person name="Senalik D."/>
            <person name="Macko-Podgorni A."/>
            <person name="Grzebelus D."/>
            <person name="Bostan H."/>
            <person name="Rolling W."/>
            <person name="Curaba J."/>
            <person name="Simon P."/>
        </authorList>
    </citation>
    <scope>NUCLEOTIDE SEQUENCE</scope>
    <source>
        <tissue evidence="1">Leaf</tissue>
    </source>
</reference>
<organism evidence="1 2">
    <name type="scientific">Daucus carota subsp. sativus</name>
    <name type="common">Carrot</name>
    <dbReference type="NCBI Taxonomy" id="79200"/>
    <lineage>
        <taxon>Eukaryota</taxon>
        <taxon>Viridiplantae</taxon>
        <taxon>Streptophyta</taxon>
        <taxon>Embryophyta</taxon>
        <taxon>Tracheophyta</taxon>
        <taxon>Spermatophyta</taxon>
        <taxon>Magnoliopsida</taxon>
        <taxon>eudicotyledons</taxon>
        <taxon>Gunneridae</taxon>
        <taxon>Pentapetalae</taxon>
        <taxon>asterids</taxon>
        <taxon>campanulids</taxon>
        <taxon>Apiales</taxon>
        <taxon>Apiaceae</taxon>
        <taxon>Apioideae</taxon>
        <taxon>Scandiceae</taxon>
        <taxon>Daucinae</taxon>
        <taxon>Daucus</taxon>
        <taxon>Daucus sect. Daucus</taxon>
    </lineage>
</organism>
<dbReference type="Gramene" id="KZM80931">
    <property type="protein sequence ID" value="KZM80931"/>
    <property type="gene ID" value="DCAR_031470"/>
</dbReference>
<keyword evidence="2" id="KW-1185">Reference proteome</keyword>
<evidence type="ECO:0000313" key="1">
    <source>
        <dbReference type="EMBL" id="WOG95226.1"/>
    </source>
</evidence>
<dbReference type="Proteomes" id="UP000077755">
    <property type="component" value="Chromosome 4"/>
</dbReference>
<proteinExistence type="predicted"/>
<accession>A0A175YCJ4</accession>
<gene>
    <name evidence="1" type="ORF">DCAR_0414534</name>
</gene>
<evidence type="ECO:0000313" key="2">
    <source>
        <dbReference type="Proteomes" id="UP000077755"/>
    </source>
</evidence>
<dbReference type="AlphaFoldDB" id="A0A175YCJ4"/>
<sequence length="158" mass="17662">MVSSFIGIDLGVADTIVYACCRNLIRLVGDFEANFFALTDKAYNGHFLGKVAHFILSIMYGRHTSVSGPEALVDLHKFPYYRFQIADVVSSIELVFSSISPSCVVAEVSNEIGCPFHVMLDDQPFLNNSLETEMCFFCEVACIFNRFMKKVQVSVPTH</sequence>
<reference evidence="1" key="1">
    <citation type="journal article" date="2016" name="Nat. Genet.">
        <title>A high-quality carrot genome assembly provides new insights into carotenoid accumulation and asterid genome evolution.</title>
        <authorList>
            <person name="Iorizzo M."/>
            <person name="Ellison S."/>
            <person name="Senalik D."/>
            <person name="Zeng P."/>
            <person name="Satapoomin P."/>
            <person name="Huang J."/>
            <person name="Bowman M."/>
            <person name="Iovene M."/>
            <person name="Sanseverino W."/>
            <person name="Cavagnaro P."/>
            <person name="Yildiz M."/>
            <person name="Macko-Podgorni A."/>
            <person name="Moranska E."/>
            <person name="Grzebelus E."/>
            <person name="Grzebelus D."/>
            <person name="Ashrafi H."/>
            <person name="Zheng Z."/>
            <person name="Cheng S."/>
            <person name="Spooner D."/>
            <person name="Van Deynze A."/>
            <person name="Simon P."/>
        </authorList>
    </citation>
    <scope>NUCLEOTIDE SEQUENCE</scope>
    <source>
        <tissue evidence="1">Leaf</tissue>
    </source>
</reference>